<sequence>MKEMNLHITEKITPLNVTVDNFKRNLFMDQQDMSAVKSITSANFGSYPVSPDWSKPDEWKDVLLARAETAAITNNEIHEFFTHKYGVKSDLAISTGIVAEITPEMTMIASAQIAGYKGPASWRATDKDSSYWLSLKIKNILSNSLYKDFFQKNPTFREGLMLIKDTFIRTGDPDFLQEAHSKYSVKCIKDNSDGKIVLNIPFESDYTHPVKKESDKTMVCEATVS</sequence>
<proteinExistence type="predicted"/>
<accession>A0A837I7X3</accession>
<protein>
    <submittedName>
        <fullName evidence="1">Uncharacterized protein</fullName>
    </submittedName>
</protein>
<reference evidence="1 2" key="1">
    <citation type="journal article" date="2015" name="Nature">
        <title>rRNA introns, odd ribosomes, and small enigmatic genomes across a large radiation of phyla.</title>
        <authorList>
            <person name="Brown C.T."/>
            <person name="Hug L.A."/>
            <person name="Thomas B.C."/>
            <person name="Sharon I."/>
            <person name="Castelle C.J."/>
            <person name="Singh A."/>
            <person name="Wilkins M.J."/>
            <person name="Williams K.H."/>
            <person name="Banfield J.F."/>
        </authorList>
    </citation>
    <scope>NUCLEOTIDE SEQUENCE [LARGE SCALE GENOMIC DNA]</scope>
</reference>
<gene>
    <name evidence="1" type="ORF">UW20_C0021G0012</name>
</gene>
<dbReference type="AlphaFoldDB" id="A0A837I7X3"/>
<dbReference type="Proteomes" id="UP000034012">
    <property type="component" value="Unassembled WGS sequence"/>
</dbReference>
<name>A0A837I7X3_9BACT</name>
<organism evidence="1 2">
    <name type="scientific">Candidatus Woesebacteria bacterium GW2011_GWB1_44_11</name>
    <dbReference type="NCBI Taxonomy" id="1618579"/>
    <lineage>
        <taxon>Bacteria</taxon>
        <taxon>Candidatus Woeseibacteriota</taxon>
    </lineage>
</organism>
<comment type="caution">
    <text evidence="1">The sequence shown here is derived from an EMBL/GenBank/DDBJ whole genome shotgun (WGS) entry which is preliminary data.</text>
</comment>
<dbReference type="EMBL" id="LCHK01000021">
    <property type="protein sequence ID" value="KKT32222.1"/>
    <property type="molecule type" value="Genomic_DNA"/>
</dbReference>
<evidence type="ECO:0000313" key="2">
    <source>
        <dbReference type="Proteomes" id="UP000034012"/>
    </source>
</evidence>
<evidence type="ECO:0000313" key="1">
    <source>
        <dbReference type="EMBL" id="KKT32222.1"/>
    </source>
</evidence>
<feature type="non-terminal residue" evidence="1">
    <location>
        <position position="225"/>
    </location>
</feature>